<accession>A0A0B7BUB0</accession>
<feature type="coiled-coil region" evidence="1">
    <location>
        <begin position="42"/>
        <end position="85"/>
    </location>
</feature>
<name>A0A0B7BUB0_9EUPU</name>
<gene>
    <name evidence="3" type="primary">ORF208568</name>
</gene>
<keyword evidence="1" id="KW-0175">Coiled coil</keyword>
<proteinExistence type="predicted"/>
<reference evidence="3" key="1">
    <citation type="submission" date="2014-12" db="EMBL/GenBank/DDBJ databases">
        <title>Insight into the proteome of Arion vulgaris.</title>
        <authorList>
            <person name="Aradska J."/>
            <person name="Bulat T."/>
            <person name="Smidak R."/>
            <person name="Sarate P."/>
            <person name="Gangsoo J."/>
            <person name="Sialana F."/>
            <person name="Bilban M."/>
            <person name="Lubec G."/>
        </authorList>
    </citation>
    <scope>NUCLEOTIDE SEQUENCE</scope>
    <source>
        <tissue evidence="3">Skin</tissue>
    </source>
</reference>
<feature type="region of interest" description="Disordered" evidence="2">
    <location>
        <begin position="110"/>
        <end position="131"/>
    </location>
</feature>
<protein>
    <submittedName>
        <fullName evidence="3">Uncharacterized protein</fullName>
    </submittedName>
</protein>
<organism evidence="3">
    <name type="scientific">Arion vulgaris</name>
    <dbReference type="NCBI Taxonomy" id="1028688"/>
    <lineage>
        <taxon>Eukaryota</taxon>
        <taxon>Metazoa</taxon>
        <taxon>Spiralia</taxon>
        <taxon>Lophotrochozoa</taxon>
        <taxon>Mollusca</taxon>
        <taxon>Gastropoda</taxon>
        <taxon>Heterobranchia</taxon>
        <taxon>Euthyneura</taxon>
        <taxon>Panpulmonata</taxon>
        <taxon>Eupulmonata</taxon>
        <taxon>Stylommatophora</taxon>
        <taxon>Helicina</taxon>
        <taxon>Arionoidea</taxon>
        <taxon>Arionidae</taxon>
        <taxon>Arion</taxon>
    </lineage>
</organism>
<dbReference type="EMBL" id="HACG01048895">
    <property type="protein sequence ID" value="CEK95760.1"/>
    <property type="molecule type" value="Transcribed_RNA"/>
</dbReference>
<evidence type="ECO:0000256" key="2">
    <source>
        <dbReference type="SAM" id="MobiDB-lite"/>
    </source>
</evidence>
<evidence type="ECO:0000313" key="3">
    <source>
        <dbReference type="EMBL" id="CEK95760.1"/>
    </source>
</evidence>
<sequence>MHEKKNMRSVARELSQAILNAARGNIPRGARKDYKPYWTAEVQKLEKYLEMERSEAEQAQSVVTNTAYKAAAAKYRREVKRAARQSWVKTTESLNIDRDGHKLWKLAKAMSDDNTSRPPIVLEQDNFHPSH</sequence>
<evidence type="ECO:0000256" key="1">
    <source>
        <dbReference type="SAM" id="Coils"/>
    </source>
</evidence>
<dbReference type="AlphaFoldDB" id="A0A0B7BUB0"/>